<comment type="caution">
    <text evidence="1">The sequence shown here is derived from an EMBL/GenBank/DDBJ whole genome shotgun (WGS) entry which is preliminary data.</text>
</comment>
<organism evidence="1 2">
    <name type="scientific">Paraburkholderia steynii</name>
    <dbReference type="NCBI Taxonomy" id="1245441"/>
    <lineage>
        <taxon>Bacteria</taxon>
        <taxon>Pseudomonadati</taxon>
        <taxon>Pseudomonadota</taxon>
        <taxon>Betaproteobacteria</taxon>
        <taxon>Burkholderiales</taxon>
        <taxon>Burkholderiaceae</taxon>
        <taxon>Paraburkholderia</taxon>
    </lineage>
</organism>
<accession>A0A7Z7BA52</accession>
<keyword evidence="2" id="KW-1185">Reference proteome</keyword>
<gene>
    <name evidence="1" type="ORF">SAMN04487926_11633</name>
</gene>
<name>A0A7Z7BA52_9BURK</name>
<proteinExistence type="predicted"/>
<evidence type="ECO:0000313" key="1">
    <source>
        <dbReference type="EMBL" id="SDI38950.1"/>
    </source>
</evidence>
<dbReference type="AlphaFoldDB" id="A0A7Z7BA52"/>
<protein>
    <submittedName>
        <fullName evidence="1">Uncharacterized protein</fullName>
    </submittedName>
</protein>
<sequence length="107" mass="12155">METDGVPEDFPLGISAVVPGAQPKLCVVRRAGLYVADQEDDARRERWLMCEDLASQLVSVAVKDDHGRPVPHEETLHRIRLAVARKGWVSMAELDWLIKRLRELLAW</sequence>
<reference evidence="1" key="1">
    <citation type="submission" date="2016-10" db="EMBL/GenBank/DDBJ databases">
        <authorList>
            <person name="Varghese N."/>
            <person name="Submissions S."/>
        </authorList>
    </citation>
    <scope>NUCLEOTIDE SEQUENCE [LARGE SCALE GENOMIC DNA]</scope>
    <source>
        <strain evidence="1">YR281</strain>
    </source>
</reference>
<dbReference type="EMBL" id="FNDI01000016">
    <property type="protein sequence ID" value="SDI38950.1"/>
    <property type="molecule type" value="Genomic_DNA"/>
</dbReference>
<dbReference type="Proteomes" id="UP000198900">
    <property type="component" value="Unassembled WGS sequence"/>
</dbReference>
<evidence type="ECO:0000313" key="2">
    <source>
        <dbReference type="Proteomes" id="UP000198900"/>
    </source>
</evidence>
<dbReference type="RefSeq" id="WP_091782821.1">
    <property type="nucleotide sequence ID" value="NZ_FNDI01000016.1"/>
</dbReference>